<evidence type="ECO:0000256" key="3">
    <source>
        <dbReference type="ARBA" id="ARBA00022679"/>
    </source>
</evidence>
<keyword evidence="5 8" id="KW-1133">Transmembrane helix</keyword>
<feature type="transmembrane region" description="Helical" evidence="8">
    <location>
        <begin position="93"/>
        <end position="116"/>
    </location>
</feature>
<dbReference type="EMBL" id="RJKL01000001">
    <property type="protein sequence ID" value="ROP31159.1"/>
    <property type="molecule type" value="Genomic_DNA"/>
</dbReference>
<proteinExistence type="inferred from homology"/>
<feature type="transmembrane region" description="Helical" evidence="8">
    <location>
        <begin position="407"/>
        <end position="430"/>
    </location>
</feature>
<comment type="subcellular location">
    <subcellularLocation>
        <location evidence="1">Cell membrane</location>
        <topology evidence="1">Multi-pass membrane protein</topology>
    </subcellularLocation>
</comment>
<accession>A0A3N1GLV4</accession>
<evidence type="ECO:0000313" key="10">
    <source>
        <dbReference type="Proteomes" id="UP000271683"/>
    </source>
</evidence>
<dbReference type="GO" id="GO:0005886">
    <property type="term" value="C:plasma membrane"/>
    <property type="evidence" value="ECO:0007669"/>
    <property type="project" value="UniProtKB-SubCell"/>
</dbReference>
<evidence type="ECO:0000256" key="5">
    <source>
        <dbReference type="ARBA" id="ARBA00022989"/>
    </source>
</evidence>
<keyword evidence="2" id="KW-1003">Cell membrane</keyword>
<reference evidence="9 10" key="1">
    <citation type="submission" date="2018-11" db="EMBL/GenBank/DDBJ databases">
        <title>Sequencing the genomes of 1000 actinobacteria strains.</title>
        <authorList>
            <person name="Klenk H.-P."/>
        </authorList>
    </citation>
    <scope>NUCLEOTIDE SEQUENCE [LARGE SCALE GENOMIC DNA]</scope>
    <source>
        <strain evidence="9 10">DSM 43634</strain>
    </source>
</reference>
<keyword evidence="4 8" id="KW-0812">Transmembrane</keyword>
<evidence type="ECO:0000256" key="8">
    <source>
        <dbReference type="SAM" id="Phobius"/>
    </source>
</evidence>
<sequence>MSHGGWGMPAMTPARPATSRSVMVALACLGLLAAMTTIAQRYGFSGLALDREAAMSWLGDDWLYAYRAAGSHLGTALPPFAALLVAPAALLPLAVAGWSLALAGVAALALALIVLAGPVARRYGRRPWPVVLAAGALALTAEPVRAALGLGTLDLLAFGLLTADIVALRRSAWARSRARWWPSGAAPEPWPRRMWTDGGWAGAGVGLATALTVSPVLFLAYLAVTRQWRAALTAVGTAVTAAVTAALIARHETAAWFGEVLWRIDRTGPVDAPANQSLAGVLARLYDSATTPVLLWFSFSLLLVAVGLIRARSAHADGDEITAFTLVGLTAAIVGPVTDTHELVWLLPAVLVLVDAAARRRASARRSLPGRPRHPGAGLAVAAGSVYLLVVLAPMGSFADPVSRNSYALALILLVNALPWRPGAAPAVPVDRWERRRASRRAMTIPPPREPLVRGS</sequence>
<evidence type="ECO:0000256" key="1">
    <source>
        <dbReference type="ARBA" id="ARBA00004651"/>
    </source>
</evidence>
<evidence type="ECO:0000256" key="4">
    <source>
        <dbReference type="ARBA" id="ARBA00022692"/>
    </source>
</evidence>
<name>A0A3N1GLV4_9ACTN</name>
<dbReference type="InterPro" id="IPR018584">
    <property type="entry name" value="GT87"/>
</dbReference>
<dbReference type="OrthoDB" id="9774600at2"/>
<comment type="similarity">
    <text evidence="7">Belongs to the glycosyltransferase 87 family.</text>
</comment>
<dbReference type="Proteomes" id="UP000271683">
    <property type="component" value="Unassembled WGS sequence"/>
</dbReference>
<evidence type="ECO:0000256" key="2">
    <source>
        <dbReference type="ARBA" id="ARBA00022475"/>
    </source>
</evidence>
<comment type="caution">
    <text evidence="9">The sequence shown here is derived from an EMBL/GenBank/DDBJ whole genome shotgun (WGS) entry which is preliminary data.</text>
</comment>
<feature type="transmembrane region" description="Helical" evidence="8">
    <location>
        <begin position="230"/>
        <end position="249"/>
    </location>
</feature>
<dbReference type="Pfam" id="PF09594">
    <property type="entry name" value="GT87"/>
    <property type="match status" value="1"/>
</dbReference>
<protein>
    <submittedName>
        <fullName evidence="9">Alpha-1,2-mannosyltransferase</fullName>
    </submittedName>
</protein>
<dbReference type="AlphaFoldDB" id="A0A3N1GLV4"/>
<keyword evidence="3 9" id="KW-0808">Transferase</keyword>
<organism evidence="9 10">
    <name type="scientific">Couchioplanes caeruleus</name>
    <dbReference type="NCBI Taxonomy" id="56438"/>
    <lineage>
        <taxon>Bacteria</taxon>
        <taxon>Bacillati</taxon>
        <taxon>Actinomycetota</taxon>
        <taxon>Actinomycetes</taxon>
        <taxon>Micromonosporales</taxon>
        <taxon>Micromonosporaceae</taxon>
        <taxon>Couchioplanes</taxon>
    </lineage>
</organism>
<feature type="transmembrane region" description="Helical" evidence="8">
    <location>
        <begin position="155"/>
        <end position="173"/>
    </location>
</feature>
<evidence type="ECO:0000313" key="9">
    <source>
        <dbReference type="EMBL" id="ROP31159.1"/>
    </source>
</evidence>
<evidence type="ECO:0000256" key="7">
    <source>
        <dbReference type="ARBA" id="ARBA00024033"/>
    </source>
</evidence>
<dbReference type="GO" id="GO:0016758">
    <property type="term" value="F:hexosyltransferase activity"/>
    <property type="evidence" value="ECO:0007669"/>
    <property type="project" value="InterPro"/>
</dbReference>
<gene>
    <name evidence="9" type="ORF">EDD30_4050</name>
</gene>
<evidence type="ECO:0000256" key="6">
    <source>
        <dbReference type="ARBA" id="ARBA00023136"/>
    </source>
</evidence>
<keyword evidence="9" id="KW-0328">Glycosyltransferase</keyword>
<feature type="transmembrane region" description="Helical" evidence="8">
    <location>
        <begin position="293"/>
        <end position="309"/>
    </location>
</feature>
<feature type="transmembrane region" description="Helical" evidence="8">
    <location>
        <begin position="378"/>
        <end position="395"/>
    </location>
</feature>
<feature type="transmembrane region" description="Helical" evidence="8">
    <location>
        <begin position="200"/>
        <end position="223"/>
    </location>
</feature>
<keyword evidence="6 8" id="KW-0472">Membrane</keyword>